<dbReference type="InterPro" id="IPR025188">
    <property type="entry name" value="DUF4113"/>
</dbReference>
<comment type="caution">
    <text evidence="2">The sequence shown here is derived from an EMBL/GenBank/DDBJ whole genome shotgun (WGS) entry which is preliminary data.</text>
</comment>
<dbReference type="Pfam" id="PF13438">
    <property type="entry name" value="DUF4113"/>
    <property type="match status" value="1"/>
</dbReference>
<dbReference type="EMBL" id="RCZI01000002">
    <property type="protein sequence ID" value="TPG28354.1"/>
    <property type="molecule type" value="Genomic_DNA"/>
</dbReference>
<gene>
    <name evidence="2" type="ORF">EAH82_05945</name>
</gene>
<evidence type="ECO:0000259" key="1">
    <source>
        <dbReference type="Pfam" id="PF13438"/>
    </source>
</evidence>
<organism evidence="2 3">
    <name type="scientific">Variovorax guangxiensis</name>
    <dbReference type="NCBI Taxonomy" id="1775474"/>
    <lineage>
        <taxon>Bacteria</taxon>
        <taxon>Pseudomonadati</taxon>
        <taxon>Pseudomonadota</taxon>
        <taxon>Betaproteobacteria</taxon>
        <taxon>Burkholderiales</taxon>
        <taxon>Comamonadaceae</taxon>
        <taxon>Variovorax</taxon>
    </lineage>
</organism>
<evidence type="ECO:0000313" key="3">
    <source>
        <dbReference type="Proteomes" id="UP000319212"/>
    </source>
</evidence>
<sequence>MPSFACGKKCQSLRVHGHGSIQLTSSGVGGSDRTCTMKQELKTPNYTTCWKDLPQARA</sequence>
<dbReference type="Proteomes" id="UP000319212">
    <property type="component" value="Unassembled WGS sequence"/>
</dbReference>
<feature type="domain" description="DUF4113" evidence="1">
    <location>
        <begin position="16"/>
        <end position="55"/>
    </location>
</feature>
<accession>A0A502DTH6</accession>
<protein>
    <submittedName>
        <fullName evidence="2">DUF4113 domain-containing protein</fullName>
    </submittedName>
</protein>
<reference evidence="2 3" key="1">
    <citation type="journal article" date="2019" name="Environ. Microbiol.">
        <title>Species interactions and distinct microbial communities in high Arctic permafrost affected cryosols are associated with the CH4 and CO2 gas fluxes.</title>
        <authorList>
            <person name="Altshuler I."/>
            <person name="Hamel J."/>
            <person name="Turney S."/>
            <person name="Magnuson E."/>
            <person name="Levesque R."/>
            <person name="Greer C."/>
            <person name="Whyte L.G."/>
        </authorList>
    </citation>
    <scope>NUCLEOTIDE SEQUENCE [LARGE SCALE GENOMIC DNA]</scope>
    <source>
        <strain evidence="2 3">S06.C</strain>
    </source>
</reference>
<dbReference type="OrthoDB" id="9808813at2"/>
<proteinExistence type="predicted"/>
<name>A0A502DTH6_9BURK</name>
<evidence type="ECO:0000313" key="2">
    <source>
        <dbReference type="EMBL" id="TPG28354.1"/>
    </source>
</evidence>
<dbReference type="AlphaFoldDB" id="A0A502DTH6"/>